<reference evidence="4 5" key="1">
    <citation type="submission" date="2020-08" db="EMBL/GenBank/DDBJ databases">
        <title>Sequencing the genomes of 1000 actinobacteria strains.</title>
        <authorList>
            <person name="Klenk H.-P."/>
        </authorList>
    </citation>
    <scope>NUCLEOTIDE SEQUENCE [LARGE SCALE GENOMIC DNA]</scope>
    <source>
        <strain evidence="4 5">DSM 44320</strain>
    </source>
</reference>
<evidence type="ECO:0000256" key="2">
    <source>
        <dbReference type="SAM" id="Phobius"/>
    </source>
</evidence>
<dbReference type="Pfam" id="PF20712">
    <property type="entry name" value="CyanoTRADDas_TM"/>
    <property type="match status" value="1"/>
</dbReference>
<accession>A0A7W5V1T7</accession>
<dbReference type="Proteomes" id="UP000579945">
    <property type="component" value="Unassembled WGS sequence"/>
</dbReference>
<dbReference type="EMBL" id="JACIBV010000001">
    <property type="protein sequence ID" value="MBB3724264.1"/>
    <property type="molecule type" value="Genomic_DNA"/>
</dbReference>
<name>A0A7W5V1T7_9ACTN</name>
<feature type="transmembrane region" description="Helical" evidence="2">
    <location>
        <begin position="63"/>
        <end position="80"/>
    </location>
</feature>
<dbReference type="AlphaFoldDB" id="A0A7W5V1T7"/>
<comment type="caution">
    <text evidence="4">The sequence shown here is derived from an EMBL/GenBank/DDBJ whole genome shotgun (WGS) entry which is preliminary data.</text>
</comment>
<evidence type="ECO:0000313" key="5">
    <source>
        <dbReference type="Proteomes" id="UP000579945"/>
    </source>
</evidence>
<keyword evidence="2" id="KW-0472">Membrane</keyword>
<keyword evidence="2" id="KW-0812">Transmembrane</keyword>
<sequence length="187" mass="20023">MTPRPRAPFGPSAILLLAALIVALGVLTIVSLETESVTDVKRLDLYHEIATTQARKSFRNAQLAMVGGFLLLTAFAYLALRGPTTSASIVTGALGAAAKAFGAYIGRPFVRSQETAASHLRAYFNQPLEFSRYLAAERFLEAMKDLPAERQASLASDMLRAMVQPAVSQEPTAAAETEPTPTAKETP</sequence>
<dbReference type="RefSeq" id="WP_183641973.1">
    <property type="nucleotide sequence ID" value="NZ_JACIBV010000001.1"/>
</dbReference>
<evidence type="ECO:0000256" key="1">
    <source>
        <dbReference type="SAM" id="MobiDB-lite"/>
    </source>
</evidence>
<evidence type="ECO:0000313" key="4">
    <source>
        <dbReference type="EMBL" id="MBB3724264.1"/>
    </source>
</evidence>
<feature type="transmembrane region" description="Helical" evidence="2">
    <location>
        <begin position="86"/>
        <end position="105"/>
    </location>
</feature>
<feature type="transmembrane region" description="Helical" evidence="2">
    <location>
        <begin position="12"/>
        <end position="32"/>
    </location>
</feature>
<keyword evidence="2" id="KW-1133">Transmembrane helix</keyword>
<organism evidence="4 5">
    <name type="scientific">Nonomuraea dietziae</name>
    <dbReference type="NCBI Taxonomy" id="65515"/>
    <lineage>
        <taxon>Bacteria</taxon>
        <taxon>Bacillati</taxon>
        <taxon>Actinomycetota</taxon>
        <taxon>Actinomycetes</taxon>
        <taxon>Streptosporangiales</taxon>
        <taxon>Streptosporangiaceae</taxon>
        <taxon>Nonomuraea</taxon>
    </lineage>
</organism>
<evidence type="ECO:0000259" key="3">
    <source>
        <dbReference type="Pfam" id="PF20712"/>
    </source>
</evidence>
<dbReference type="InterPro" id="IPR048567">
    <property type="entry name" value="CyanoTRADDas_TM"/>
</dbReference>
<keyword evidence="5" id="KW-1185">Reference proteome</keyword>
<feature type="region of interest" description="Disordered" evidence="1">
    <location>
        <begin position="166"/>
        <end position="187"/>
    </location>
</feature>
<feature type="compositionally biased region" description="Low complexity" evidence="1">
    <location>
        <begin position="170"/>
        <end position="187"/>
    </location>
</feature>
<protein>
    <recommendedName>
        <fullName evidence="3">Cyanobacterial TRADD-N associated 2 transmembrane domain-containing protein</fullName>
    </recommendedName>
</protein>
<gene>
    <name evidence="4" type="ORF">FHR33_000124</name>
</gene>
<feature type="domain" description="Cyanobacterial TRADD-N associated 2 transmembrane" evidence="3">
    <location>
        <begin position="50"/>
        <end position="104"/>
    </location>
</feature>
<dbReference type="GeneID" id="95386794"/>
<proteinExistence type="predicted"/>